<feature type="signal peptide" evidence="2">
    <location>
        <begin position="1"/>
        <end position="19"/>
    </location>
</feature>
<name>A0A5A7QM58_STRAF</name>
<keyword evidence="2" id="KW-0732">Signal</keyword>
<dbReference type="Proteomes" id="UP000325081">
    <property type="component" value="Unassembled WGS sequence"/>
</dbReference>
<proteinExistence type="predicted"/>
<feature type="chain" id="PRO_5023035686" evidence="2">
    <location>
        <begin position="20"/>
        <end position="198"/>
    </location>
</feature>
<feature type="compositionally biased region" description="Basic residues" evidence="1">
    <location>
        <begin position="63"/>
        <end position="75"/>
    </location>
</feature>
<sequence>MIWCLIACHPTTGCHVALALSDTTRAWANLRLMMQKVAHPLVGGSSYNTYIHNSYRPPPSTAVHRHQPPPHHHLRPRLDKNAVTGTSPAFQLRCLPLRCRQDAPSTTICRGPQFSPGRLIRRRMHLAIQRQRAVLETRVPELRRFCCCRLIFPIIPIVLDTADKDLLNGARESFKPSQKPSGLYAIWKLQDVNVCRLI</sequence>
<accession>A0A5A7QM58</accession>
<keyword evidence="4" id="KW-1185">Reference proteome</keyword>
<dbReference type="EMBL" id="BKCP01007404">
    <property type="protein sequence ID" value="GER45998.1"/>
    <property type="molecule type" value="Genomic_DNA"/>
</dbReference>
<comment type="caution">
    <text evidence="3">The sequence shown here is derived from an EMBL/GenBank/DDBJ whole genome shotgun (WGS) entry which is preliminary data.</text>
</comment>
<evidence type="ECO:0000313" key="3">
    <source>
        <dbReference type="EMBL" id="GER45998.1"/>
    </source>
</evidence>
<dbReference type="AlphaFoldDB" id="A0A5A7QM58"/>
<protein>
    <submittedName>
        <fullName evidence="3">Calcium-dependent ARF-type GTPase activating protein family</fullName>
    </submittedName>
</protein>
<evidence type="ECO:0000256" key="2">
    <source>
        <dbReference type="SAM" id="SignalP"/>
    </source>
</evidence>
<organism evidence="3 4">
    <name type="scientific">Striga asiatica</name>
    <name type="common">Asiatic witchweed</name>
    <name type="synonym">Buchnera asiatica</name>
    <dbReference type="NCBI Taxonomy" id="4170"/>
    <lineage>
        <taxon>Eukaryota</taxon>
        <taxon>Viridiplantae</taxon>
        <taxon>Streptophyta</taxon>
        <taxon>Embryophyta</taxon>
        <taxon>Tracheophyta</taxon>
        <taxon>Spermatophyta</taxon>
        <taxon>Magnoliopsida</taxon>
        <taxon>eudicotyledons</taxon>
        <taxon>Gunneridae</taxon>
        <taxon>Pentapetalae</taxon>
        <taxon>asterids</taxon>
        <taxon>lamiids</taxon>
        <taxon>Lamiales</taxon>
        <taxon>Orobanchaceae</taxon>
        <taxon>Buchnereae</taxon>
        <taxon>Striga</taxon>
    </lineage>
</organism>
<evidence type="ECO:0000313" key="4">
    <source>
        <dbReference type="Proteomes" id="UP000325081"/>
    </source>
</evidence>
<gene>
    <name evidence="3" type="ORF">STAS_22984</name>
</gene>
<reference evidence="4" key="1">
    <citation type="journal article" date="2019" name="Curr. Biol.">
        <title>Genome Sequence of Striga asiatica Provides Insight into the Evolution of Plant Parasitism.</title>
        <authorList>
            <person name="Yoshida S."/>
            <person name="Kim S."/>
            <person name="Wafula E.K."/>
            <person name="Tanskanen J."/>
            <person name="Kim Y.M."/>
            <person name="Honaas L."/>
            <person name="Yang Z."/>
            <person name="Spallek T."/>
            <person name="Conn C.E."/>
            <person name="Ichihashi Y."/>
            <person name="Cheong K."/>
            <person name="Cui S."/>
            <person name="Der J.P."/>
            <person name="Gundlach H."/>
            <person name="Jiao Y."/>
            <person name="Hori C."/>
            <person name="Ishida J.K."/>
            <person name="Kasahara H."/>
            <person name="Kiba T."/>
            <person name="Kim M.S."/>
            <person name="Koo N."/>
            <person name="Laohavisit A."/>
            <person name="Lee Y.H."/>
            <person name="Lumba S."/>
            <person name="McCourt P."/>
            <person name="Mortimer J.C."/>
            <person name="Mutuku J.M."/>
            <person name="Nomura T."/>
            <person name="Sasaki-Sekimoto Y."/>
            <person name="Seto Y."/>
            <person name="Wang Y."/>
            <person name="Wakatake T."/>
            <person name="Sakakibara H."/>
            <person name="Demura T."/>
            <person name="Yamaguchi S."/>
            <person name="Yoneyama K."/>
            <person name="Manabe R.I."/>
            <person name="Nelson D.C."/>
            <person name="Schulman A.H."/>
            <person name="Timko M.P."/>
            <person name="dePamphilis C.W."/>
            <person name="Choi D."/>
            <person name="Shirasu K."/>
        </authorList>
    </citation>
    <scope>NUCLEOTIDE SEQUENCE [LARGE SCALE GENOMIC DNA]</scope>
    <source>
        <strain evidence="4">cv. UVA1</strain>
    </source>
</reference>
<evidence type="ECO:0000256" key="1">
    <source>
        <dbReference type="SAM" id="MobiDB-lite"/>
    </source>
</evidence>
<feature type="region of interest" description="Disordered" evidence="1">
    <location>
        <begin position="58"/>
        <end position="79"/>
    </location>
</feature>